<dbReference type="RefSeq" id="WP_084713406.1">
    <property type="nucleotide sequence ID" value="NZ_JBHEZZ010000008.1"/>
</dbReference>
<feature type="domain" description="OmpR/PhoB-type" evidence="4">
    <location>
        <begin position="308"/>
        <end position="403"/>
    </location>
</feature>
<dbReference type="CDD" id="cd00383">
    <property type="entry name" value="trans_reg_C"/>
    <property type="match status" value="1"/>
</dbReference>
<evidence type="ECO:0000256" key="1">
    <source>
        <dbReference type="ARBA" id="ARBA00023125"/>
    </source>
</evidence>
<keyword evidence="1 2" id="KW-0238">DNA-binding</keyword>
<organism evidence="5 6">
    <name type="scientific">Streptacidiphilus cavernicola</name>
    <dbReference type="NCBI Taxonomy" id="3342716"/>
    <lineage>
        <taxon>Bacteria</taxon>
        <taxon>Bacillati</taxon>
        <taxon>Actinomycetota</taxon>
        <taxon>Actinomycetes</taxon>
        <taxon>Kitasatosporales</taxon>
        <taxon>Streptomycetaceae</taxon>
        <taxon>Streptacidiphilus</taxon>
    </lineage>
</organism>
<evidence type="ECO:0000256" key="2">
    <source>
        <dbReference type="PROSITE-ProRule" id="PRU01091"/>
    </source>
</evidence>
<reference evidence="5 6" key="1">
    <citation type="submission" date="2024-09" db="EMBL/GenBank/DDBJ databases">
        <authorList>
            <person name="Lee S.D."/>
        </authorList>
    </citation>
    <scope>NUCLEOTIDE SEQUENCE [LARGE SCALE GENOMIC DNA]</scope>
    <source>
        <strain evidence="5 6">N1-5</strain>
    </source>
</reference>
<feature type="DNA-binding region" description="OmpR/PhoB-type" evidence="2">
    <location>
        <begin position="308"/>
        <end position="403"/>
    </location>
</feature>
<dbReference type="EC" id="4.2.1.75" evidence="5"/>
<dbReference type="Gene3D" id="1.10.10.10">
    <property type="entry name" value="Winged helix-like DNA-binding domain superfamily/Winged helix DNA-binding domain"/>
    <property type="match status" value="1"/>
</dbReference>
<dbReference type="Pfam" id="PF00486">
    <property type="entry name" value="Trans_reg_C"/>
    <property type="match status" value="1"/>
</dbReference>
<dbReference type="SUPFAM" id="SSF46894">
    <property type="entry name" value="C-terminal effector domain of the bipartite response regulators"/>
    <property type="match status" value="1"/>
</dbReference>
<dbReference type="PANTHER" id="PTHR40082">
    <property type="entry name" value="BLR5956 PROTEIN"/>
    <property type="match status" value="1"/>
</dbReference>
<dbReference type="InterPro" id="IPR036388">
    <property type="entry name" value="WH-like_DNA-bd_sf"/>
</dbReference>
<dbReference type="Gene3D" id="3.40.50.10090">
    <property type="match status" value="2"/>
</dbReference>
<dbReference type="PROSITE" id="PS51755">
    <property type="entry name" value="OMPR_PHOB"/>
    <property type="match status" value="1"/>
</dbReference>
<dbReference type="SUPFAM" id="SSF69618">
    <property type="entry name" value="HemD-like"/>
    <property type="match status" value="1"/>
</dbReference>
<keyword evidence="5" id="KW-0456">Lyase</keyword>
<dbReference type="NCBIfam" id="NF005568">
    <property type="entry name" value="PRK07239.1"/>
    <property type="match status" value="1"/>
</dbReference>
<keyword evidence="6" id="KW-1185">Reference proteome</keyword>
<dbReference type="CDD" id="cd06578">
    <property type="entry name" value="HemD"/>
    <property type="match status" value="1"/>
</dbReference>
<feature type="region of interest" description="Disordered" evidence="3">
    <location>
        <begin position="1"/>
        <end position="44"/>
    </location>
</feature>
<accession>A0ABV6UN73</accession>
<evidence type="ECO:0000313" key="6">
    <source>
        <dbReference type="Proteomes" id="UP001592528"/>
    </source>
</evidence>
<protein>
    <submittedName>
        <fullName evidence="5">Uroporphyrinogen-III synthase</fullName>
        <ecNumber evidence="5">4.2.1.75</ecNumber>
    </submittedName>
</protein>
<dbReference type="InterPro" id="IPR003754">
    <property type="entry name" value="4pyrrol_synth_uPrphyn_synth"/>
</dbReference>
<dbReference type="InterPro" id="IPR036108">
    <property type="entry name" value="4pyrrol_syn_uPrphyn_synt_sf"/>
</dbReference>
<dbReference type="InterPro" id="IPR039793">
    <property type="entry name" value="UROS/Hem4"/>
</dbReference>
<evidence type="ECO:0000259" key="4">
    <source>
        <dbReference type="PROSITE" id="PS51755"/>
    </source>
</evidence>
<sequence length="405" mass="42774">MATVPTPDTASPGPGGSAALPKGPEPTDGADPDEGAAGAGPLTGFTVGVTAARRRDELVALLKRRGARVVEAPTVRIVPLEDDNALRQATELCLAAPLDYVVATTGVGWRGWMSAADGWGLGRRLSEACRNAVVISRGPKATGAVRASGLGEAYAPPNEANDGLLTWLLARDLRGRRVALQEHGAPLDAFAEALRERGAEVITVPVYRWAPPQDPEAVRRLVEQTIRREIQAIAFTSAPAITGFLDCAHAQGLHEEVLDALRDGVLPVCVGPVCARPLEEHGVRPVYPDRGRLGSLVRTIVEALPVGNRELQLGSARLVLQGSAVLTPNGTLWLSPTQAALLRALAEQPGRVLSRAELLRRVWVGISADEHAVEAAVARLRTALGPHAALVRTVPKRGYRLAVPG</sequence>
<name>A0ABV6UN73_9ACTN</name>
<dbReference type="Pfam" id="PF02602">
    <property type="entry name" value="HEM4"/>
    <property type="match status" value="1"/>
</dbReference>
<dbReference type="GO" id="GO:0004852">
    <property type="term" value="F:uroporphyrinogen-III synthase activity"/>
    <property type="evidence" value="ECO:0007669"/>
    <property type="project" value="UniProtKB-EC"/>
</dbReference>
<comment type="caution">
    <text evidence="5">The sequence shown here is derived from an EMBL/GenBank/DDBJ whole genome shotgun (WGS) entry which is preliminary data.</text>
</comment>
<dbReference type="InterPro" id="IPR001867">
    <property type="entry name" value="OmpR/PhoB-type_DNA-bd"/>
</dbReference>
<evidence type="ECO:0000256" key="3">
    <source>
        <dbReference type="SAM" id="MobiDB-lite"/>
    </source>
</evidence>
<dbReference type="SMART" id="SM00862">
    <property type="entry name" value="Trans_reg_C"/>
    <property type="match status" value="1"/>
</dbReference>
<evidence type="ECO:0000313" key="5">
    <source>
        <dbReference type="EMBL" id="MFC1402897.1"/>
    </source>
</evidence>
<dbReference type="Proteomes" id="UP001592528">
    <property type="component" value="Unassembled WGS sequence"/>
</dbReference>
<dbReference type="InterPro" id="IPR016032">
    <property type="entry name" value="Sig_transdc_resp-reg_C-effctor"/>
</dbReference>
<gene>
    <name evidence="5" type="ORF">ACEZDJ_16530</name>
</gene>
<dbReference type="EMBL" id="JBHEZZ010000008">
    <property type="protein sequence ID" value="MFC1402897.1"/>
    <property type="molecule type" value="Genomic_DNA"/>
</dbReference>
<proteinExistence type="predicted"/>
<dbReference type="PANTHER" id="PTHR40082:SF1">
    <property type="entry name" value="BLR5956 PROTEIN"/>
    <property type="match status" value="1"/>
</dbReference>